<sequence length="140" mass="15405">MQCTAPKPRQNRAERKADQIFLGIPQNVREARAWVETTLKEWGVAEPDPLTLVVSELTTNAVTHTLSGRPGEKFTVSLAVFEDRVRVRVKDAGPKPGRTLTIRNPSLESKHGRGLVLVDMLSLSWKPLAVGSGVQAEIAR</sequence>
<evidence type="ECO:0000313" key="4">
    <source>
        <dbReference type="Proteomes" id="UP000579647"/>
    </source>
</evidence>
<dbReference type="InterPro" id="IPR003594">
    <property type="entry name" value="HATPase_dom"/>
</dbReference>
<keyword evidence="1" id="KW-0808">Transferase</keyword>
<dbReference type="Proteomes" id="UP000579647">
    <property type="component" value="Unassembled WGS sequence"/>
</dbReference>
<dbReference type="InterPro" id="IPR036890">
    <property type="entry name" value="HATPase_C_sf"/>
</dbReference>
<keyword evidence="4" id="KW-1185">Reference proteome</keyword>
<evidence type="ECO:0000256" key="1">
    <source>
        <dbReference type="ARBA" id="ARBA00022527"/>
    </source>
</evidence>
<dbReference type="AlphaFoldDB" id="A0A840WMW7"/>
<dbReference type="GO" id="GO:0004674">
    <property type="term" value="F:protein serine/threonine kinase activity"/>
    <property type="evidence" value="ECO:0007669"/>
    <property type="project" value="UniProtKB-KW"/>
</dbReference>
<keyword evidence="1" id="KW-0723">Serine/threonine-protein kinase</keyword>
<dbReference type="CDD" id="cd16936">
    <property type="entry name" value="HATPase_RsbW-like"/>
    <property type="match status" value="1"/>
</dbReference>
<keyword evidence="1" id="KW-0418">Kinase</keyword>
<reference evidence="3 4" key="1">
    <citation type="submission" date="2020-08" db="EMBL/GenBank/DDBJ databases">
        <title>Sequencing the genomes of 1000 actinobacteria strains.</title>
        <authorList>
            <person name="Klenk H.-P."/>
        </authorList>
    </citation>
    <scope>NUCLEOTIDE SEQUENCE [LARGE SCALE GENOMIC DNA]</scope>
    <source>
        <strain evidence="3 4">DSM 44598</strain>
    </source>
</reference>
<proteinExistence type="predicted"/>
<dbReference type="PANTHER" id="PTHR35526">
    <property type="entry name" value="ANTI-SIGMA-F FACTOR RSBW-RELATED"/>
    <property type="match status" value="1"/>
</dbReference>
<dbReference type="Gene3D" id="3.30.565.10">
    <property type="entry name" value="Histidine kinase-like ATPase, C-terminal domain"/>
    <property type="match status" value="1"/>
</dbReference>
<dbReference type="Pfam" id="PF13581">
    <property type="entry name" value="HATPase_c_2"/>
    <property type="match status" value="1"/>
</dbReference>
<dbReference type="RefSeq" id="WP_184365151.1">
    <property type="nucleotide sequence ID" value="NZ_BAAAKM010000157.1"/>
</dbReference>
<gene>
    <name evidence="3" type="ORF">HNR07_002605</name>
</gene>
<name>A0A840WMW7_9ACTN</name>
<protein>
    <submittedName>
        <fullName evidence="3">Anti-sigma regulatory factor (Ser/Thr protein kinase)</fullName>
    </submittedName>
</protein>
<dbReference type="PANTHER" id="PTHR35526:SF3">
    <property type="entry name" value="ANTI-SIGMA-F FACTOR RSBW"/>
    <property type="match status" value="1"/>
</dbReference>
<comment type="caution">
    <text evidence="3">The sequence shown here is derived from an EMBL/GenBank/DDBJ whole genome shotgun (WGS) entry which is preliminary data.</text>
</comment>
<dbReference type="EMBL" id="JACHDO010000001">
    <property type="protein sequence ID" value="MBB5491468.1"/>
    <property type="molecule type" value="Genomic_DNA"/>
</dbReference>
<feature type="domain" description="Histidine kinase/HSP90-like ATPase" evidence="2">
    <location>
        <begin position="25"/>
        <end position="122"/>
    </location>
</feature>
<organism evidence="3 4">
    <name type="scientific">Nocardiopsis metallicus</name>
    <dbReference type="NCBI Taxonomy" id="179819"/>
    <lineage>
        <taxon>Bacteria</taxon>
        <taxon>Bacillati</taxon>
        <taxon>Actinomycetota</taxon>
        <taxon>Actinomycetes</taxon>
        <taxon>Streptosporangiales</taxon>
        <taxon>Nocardiopsidaceae</taxon>
        <taxon>Nocardiopsis</taxon>
    </lineage>
</organism>
<evidence type="ECO:0000259" key="2">
    <source>
        <dbReference type="Pfam" id="PF13581"/>
    </source>
</evidence>
<accession>A0A840WMW7</accession>
<dbReference type="InterPro" id="IPR050267">
    <property type="entry name" value="Anti-sigma-factor_SerPK"/>
</dbReference>
<evidence type="ECO:0000313" key="3">
    <source>
        <dbReference type="EMBL" id="MBB5491468.1"/>
    </source>
</evidence>
<dbReference type="SUPFAM" id="SSF55874">
    <property type="entry name" value="ATPase domain of HSP90 chaperone/DNA topoisomerase II/histidine kinase"/>
    <property type="match status" value="1"/>
</dbReference>